<dbReference type="CDD" id="cd00051">
    <property type="entry name" value="EFh"/>
    <property type="match status" value="1"/>
</dbReference>
<proteinExistence type="predicted"/>
<dbReference type="Pfam" id="PF13499">
    <property type="entry name" value="EF-hand_7"/>
    <property type="match status" value="1"/>
</dbReference>
<dbReference type="PROSITE" id="PS50222">
    <property type="entry name" value="EF_HAND_2"/>
    <property type="match status" value="2"/>
</dbReference>
<dbReference type="AlphaFoldDB" id="A0A061QWA5"/>
<dbReference type="PANTHER" id="PTHR20875:SF0">
    <property type="entry name" value="GH12158P"/>
    <property type="match status" value="1"/>
</dbReference>
<sequence length="361" mass="40511">MADTNETPAQISEPALAEVSARRLLSEAGTGFYSEKRYKIPGYTGYVPALKDTLAATPVYAQKSTFVPEEHTFLYERASSPVSAPERDPCNNPSVFRKGLPRGQAHNLWPDKQPDPRPTHCATDEDPISVKPNSVHIVNGDRRIKGKCTEYVFDYKPVFQPDPNRAIDPATRNVLGSRDPERLKAFYSQCAARVGKNNLQMIFRSMRDRLEAKIDVSTNANAFKLRRLFKMYDKRQTGRVGLPQFRLMMESFGIQMSEDQLVVVFSVYDTDGSGEIDYTRMMQSLLDGDYFNLCERRSQPGGGGRSQLQARCNSPRGSRPSVPWSQLGGDGREKHRKGRPLGKGCWANRRAGGWLDRVPAG</sequence>
<dbReference type="GO" id="GO:0005509">
    <property type="term" value="F:calcium ion binding"/>
    <property type="evidence" value="ECO:0007669"/>
    <property type="project" value="InterPro"/>
</dbReference>
<dbReference type="EMBL" id="GBEZ01024405">
    <property type="protein sequence ID" value="JAC62586.1"/>
    <property type="molecule type" value="Transcribed_RNA"/>
</dbReference>
<accession>A0A061QWA5</accession>
<dbReference type="InterPro" id="IPR011992">
    <property type="entry name" value="EF-hand-dom_pair"/>
</dbReference>
<dbReference type="InterPro" id="IPR052603">
    <property type="entry name" value="EFCB6"/>
</dbReference>
<protein>
    <submittedName>
        <fullName evidence="3">Flagellar associated protein</fullName>
    </submittedName>
</protein>
<gene>
    <name evidence="3" type="ORF">TSPGSL018_22957</name>
</gene>
<dbReference type="Gene3D" id="1.10.238.10">
    <property type="entry name" value="EF-hand"/>
    <property type="match status" value="1"/>
</dbReference>
<keyword evidence="3" id="KW-0966">Cell projection</keyword>
<evidence type="ECO:0000313" key="3">
    <source>
        <dbReference type="EMBL" id="JAC62586.1"/>
    </source>
</evidence>
<name>A0A061QWA5_9CHLO</name>
<feature type="region of interest" description="Disordered" evidence="1">
    <location>
        <begin position="101"/>
        <end position="128"/>
    </location>
</feature>
<feature type="region of interest" description="Disordered" evidence="1">
    <location>
        <begin position="298"/>
        <end position="348"/>
    </location>
</feature>
<feature type="compositionally biased region" description="Polar residues" evidence="1">
    <location>
        <begin position="306"/>
        <end position="316"/>
    </location>
</feature>
<reference evidence="3" key="1">
    <citation type="submission" date="2014-05" db="EMBL/GenBank/DDBJ databases">
        <title>The transcriptome of the halophilic microalga Tetraselmis sp. GSL018 isolated from the Great Salt Lake, Utah.</title>
        <authorList>
            <person name="Jinkerson R.E."/>
            <person name="D'Adamo S."/>
            <person name="Posewitz M.C."/>
        </authorList>
    </citation>
    <scope>NUCLEOTIDE SEQUENCE</scope>
    <source>
        <strain evidence="3">GSL018</strain>
    </source>
</reference>
<keyword evidence="3" id="KW-0969">Cilium</keyword>
<organism evidence="3">
    <name type="scientific">Tetraselmis sp. GSL018</name>
    <dbReference type="NCBI Taxonomy" id="582737"/>
    <lineage>
        <taxon>Eukaryota</taxon>
        <taxon>Viridiplantae</taxon>
        <taxon>Chlorophyta</taxon>
        <taxon>core chlorophytes</taxon>
        <taxon>Chlorodendrophyceae</taxon>
        <taxon>Chlorodendrales</taxon>
        <taxon>Chlorodendraceae</taxon>
        <taxon>Tetraselmis</taxon>
    </lineage>
</organism>
<feature type="domain" description="EF-hand" evidence="2">
    <location>
        <begin position="220"/>
        <end position="255"/>
    </location>
</feature>
<evidence type="ECO:0000259" key="2">
    <source>
        <dbReference type="PROSITE" id="PS50222"/>
    </source>
</evidence>
<evidence type="ECO:0000256" key="1">
    <source>
        <dbReference type="SAM" id="MobiDB-lite"/>
    </source>
</evidence>
<keyword evidence="3" id="KW-0282">Flagellum</keyword>
<dbReference type="PANTHER" id="PTHR20875">
    <property type="entry name" value="EF-HAND CALCIUM-BINDING DOMAIN-CONTAINING PROTEIN 6-RELATED"/>
    <property type="match status" value="1"/>
</dbReference>
<dbReference type="SUPFAM" id="SSF47473">
    <property type="entry name" value="EF-hand"/>
    <property type="match status" value="1"/>
</dbReference>
<dbReference type="InterPro" id="IPR002048">
    <property type="entry name" value="EF_hand_dom"/>
</dbReference>
<feature type="domain" description="EF-hand" evidence="2">
    <location>
        <begin position="256"/>
        <end position="291"/>
    </location>
</feature>